<keyword evidence="4" id="KW-0539">Nucleus</keyword>
<evidence type="ECO:0000256" key="3">
    <source>
        <dbReference type="ARBA" id="ARBA00022552"/>
    </source>
</evidence>
<dbReference type="InterPro" id="IPR007144">
    <property type="entry name" value="SSU_processome_Utp11"/>
</dbReference>
<keyword evidence="6" id="KW-1185">Reference proteome</keyword>
<evidence type="ECO:0000313" key="5">
    <source>
        <dbReference type="EMBL" id="KAK7363213.1"/>
    </source>
</evidence>
<evidence type="ECO:0000256" key="4">
    <source>
        <dbReference type="ARBA" id="ARBA00023242"/>
    </source>
</evidence>
<sequence>MLISATLRDEMFMDEFKAGVEGPMKMDGFKMAGAGTKEFVVYWFNVAEVARVFPVKIDRKLFSFHRKTDRSYRELEARKNRLNQLEKIYLDMSMQKELQKKGRKRKLREDEIVCPTTKPVYKWRAERKR</sequence>
<dbReference type="PANTHER" id="PTHR12838:SF0">
    <property type="entry name" value="U3 SMALL NUCLEOLAR RNA-ASSOCIATED PROTEIN 11-RELATED"/>
    <property type="match status" value="1"/>
</dbReference>
<gene>
    <name evidence="5" type="ORF">VNO77_05346</name>
</gene>
<name>A0AAN9RE24_CANGL</name>
<proteinExistence type="inferred from homology"/>
<reference evidence="5 6" key="1">
    <citation type="submission" date="2024-01" db="EMBL/GenBank/DDBJ databases">
        <title>The genomes of 5 underutilized Papilionoideae crops provide insights into root nodulation and disease resistanc.</title>
        <authorList>
            <person name="Jiang F."/>
        </authorList>
    </citation>
    <scope>NUCLEOTIDE SEQUENCE [LARGE SCALE GENOMIC DNA]</scope>
    <source>
        <strain evidence="5">LVBAO_FW01</strain>
        <tissue evidence="5">Leaves</tissue>
    </source>
</reference>
<evidence type="ECO:0000256" key="2">
    <source>
        <dbReference type="ARBA" id="ARBA00008105"/>
    </source>
</evidence>
<organism evidence="5 6">
    <name type="scientific">Canavalia gladiata</name>
    <name type="common">Sword bean</name>
    <name type="synonym">Dolichos gladiatus</name>
    <dbReference type="NCBI Taxonomy" id="3824"/>
    <lineage>
        <taxon>Eukaryota</taxon>
        <taxon>Viridiplantae</taxon>
        <taxon>Streptophyta</taxon>
        <taxon>Embryophyta</taxon>
        <taxon>Tracheophyta</taxon>
        <taxon>Spermatophyta</taxon>
        <taxon>Magnoliopsida</taxon>
        <taxon>eudicotyledons</taxon>
        <taxon>Gunneridae</taxon>
        <taxon>Pentapetalae</taxon>
        <taxon>rosids</taxon>
        <taxon>fabids</taxon>
        <taxon>Fabales</taxon>
        <taxon>Fabaceae</taxon>
        <taxon>Papilionoideae</taxon>
        <taxon>50 kb inversion clade</taxon>
        <taxon>NPAAA clade</taxon>
        <taxon>indigoferoid/millettioid clade</taxon>
        <taxon>Phaseoleae</taxon>
        <taxon>Canavalia</taxon>
    </lineage>
</organism>
<dbReference type="EMBL" id="JAYMYQ010000001">
    <property type="protein sequence ID" value="KAK7363213.1"/>
    <property type="molecule type" value="Genomic_DNA"/>
</dbReference>
<evidence type="ECO:0000256" key="1">
    <source>
        <dbReference type="ARBA" id="ARBA00004604"/>
    </source>
</evidence>
<dbReference type="AlphaFoldDB" id="A0AAN9RE24"/>
<dbReference type="PANTHER" id="PTHR12838">
    <property type="entry name" value="U3 SMALL NUCLEOLAR RNA-ASSOCIATED PROTEIN 11"/>
    <property type="match status" value="1"/>
</dbReference>
<dbReference type="GO" id="GO:0006364">
    <property type="term" value="P:rRNA processing"/>
    <property type="evidence" value="ECO:0007669"/>
    <property type="project" value="UniProtKB-KW"/>
</dbReference>
<keyword evidence="3" id="KW-0698">rRNA processing</keyword>
<evidence type="ECO:0000313" key="6">
    <source>
        <dbReference type="Proteomes" id="UP001367508"/>
    </source>
</evidence>
<dbReference type="GO" id="GO:0032040">
    <property type="term" value="C:small-subunit processome"/>
    <property type="evidence" value="ECO:0007669"/>
    <property type="project" value="InterPro"/>
</dbReference>
<protein>
    <submittedName>
        <fullName evidence="5">Uncharacterized protein</fullName>
    </submittedName>
</protein>
<accession>A0AAN9RE24</accession>
<comment type="similarity">
    <text evidence="2">Belongs to the UTP11 family.</text>
</comment>
<dbReference type="Pfam" id="PF03998">
    <property type="entry name" value="Utp11"/>
    <property type="match status" value="1"/>
</dbReference>
<comment type="caution">
    <text evidence="5">The sequence shown here is derived from an EMBL/GenBank/DDBJ whole genome shotgun (WGS) entry which is preliminary data.</text>
</comment>
<dbReference type="Proteomes" id="UP001367508">
    <property type="component" value="Unassembled WGS sequence"/>
</dbReference>
<comment type="subcellular location">
    <subcellularLocation>
        <location evidence="1">Nucleus</location>
        <location evidence="1">Nucleolus</location>
    </subcellularLocation>
</comment>